<dbReference type="AlphaFoldDB" id="A0A023DKD1"/>
<proteinExistence type="inferred from homology"/>
<comment type="catalytic activity">
    <reaction evidence="1 9">
        <text>D-alanyl-D-alanine + H2O = 2 D-alanine</text>
        <dbReference type="Rhea" id="RHEA:20661"/>
        <dbReference type="ChEBI" id="CHEBI:15377"/>
        <dbReference type="ChEBI" id="CHEBI:57416"/>
        <dbReference type="ChEBI" id="CHEBI:57822"/>
        <dbReference type="EC" id="3.4.13.22"/>
    </reaction>
</comment>
<dbReference type="InterPro" id="IPR000755">
    <property type="entry name" value="A_A_dipeptidase"/>
</dbReference>
<dbReference type="Gene3D" id="3.30.1380.10">
    <property type="match status" value="1"/>
</dbReference>
<dbReference type="GO" id="GO:0008237">
    <property type="term" value="F:metallopeptidase activity"/>
    <property type="evidence" value="ECO:0007669"/>
    <property type="project" value="UniProtKB-KW"/>
</dbReference>
<evidence type="ECO:0000256" key="5">
    <source>
        <dbReference type="ARBA" id="ARBA00022833"/>
    </source>
</evidence>
<dbReference type="InterPro" id="IPR009045">
    <property type="entry name" value="Zn_M74/Hedgehog-like"/>
</dbReference>
<dbReference type="PANTHER" id="PTHR43126:SF2">
    <property type="entry name" value="D-ALANYL-D-ALANINE DIPEPTIDASE"/>
    <property type="match status" value="1"/>
</dbReference>
<accession>A0A023DKD1</accession>
<feature type="binding site" evidence="9">
    <location>
        <position position="135"/>
    </location>
    <ligand>
        <name>Zn(2+)</name>
        <dbReference type="ChEBI" id="CHEBI:29105"/>
        <note>catalytic</note>
    </ligand>
</feature>
<keyword evidence="4 9" id="KW-0378">Hydrolase</keyword>
<sequence length="240" mass="27335">MAKPLQEGDSFMKELRKILMSDPLVFTMNVHPSQEPFVDLVNFDPDIVVDPSLSNRSRYFSFVRLSVANKLSLAKKLLPKGIRFFIKEGYRPLHIQQRAFERALQRVKENSSNRDLDHLMAEASKYVAPPDVAPHPTGGAVDLTLIDANGIELDLGTPYDAIPQETDNATFFDATNISTQAMQNRQILAHALQSVGFVNYFTEWWHWSYGDRYWAVMTNADHALYHPVSEQELLNLLQKA</sequence>
<gene>
    <name evidence="10" type="ORF">GCA01S_091_00050</name>
</gene>
<dbReference type="Pfam" id="PF01427">
    <property type="entry name" value="Peptidase_M15"/>
    <property type="match status" value="1"/>
</dbReference>
<dbReference type="CDD" id="cd14843">
    <property type="entry name" value="D-Ala-D-Ala_dipeptidase_like"/>
    <property type="match status" value="1"/>
</dbReference>
<evidence type="ECO:0000313" key="11">
    <source>
        <dbReference type="Proteomes" id="UP000023561"/>
    </source>
</evidence>
<evidence type="ECO:0000256" key="2">
    <source>
        <dbReference type="ARBA" id="ARBA00022670"/>
    </source>
</evidence>
<comment type="cofactor">
    <cofactor evidence="9">
        <name>Zn(2+)</name>
        <dbReference type="ChEBI" id="CHEBI:29105"/>
    </cofactor>
    <text evidence="9">Binds 1 zinc ion per subunit.</text>
</comment>
<dbReference type="RefSeq" id="WP_255212311.1">
    <property type="nucleotide sequence ID" value="NZ_BAWO01000091.1"/>
</dbReference>
<keyword evidence="5 9" id="KW-0862">Zinc</keyword>
<evidence type="ECO:0000256" key="8">
    <source>
        <dbReference type="ARBA" id="ARBA00023316"/>
    </source>
</evidence>
<keyword evidence="2 9" id="KW-0645">Protease</keyword>
<evidence type="ECO:0000256" key="1">
    <source>
        <dbReference type="ARBA" id="ARBA00001362"/>
    </source>
</evidence>
<dbReference type="GO" id="GO:0006508">
    <property type="term" value="P:proteolysis"/>
    <property type="evidence" value="ECO:0007669"/>
    <property type="project" value="UniProtKB-KW"/>
</dbReference>
<comment type="similarity">
    <text evidence="9">Belongs to the peptidase M15D family.</text>
</comment>
<dbReference type="Proteomes" id="UP000023561">
    <property type="component" value="Unassembled WGS sequence"/>
</dbReference>
<dbReference type="GO" id="GO:0071555">
    <property type="term" value="P:cell wall organization"/>
    <property type="evidence" value="ECO:0007669"/>
    <property type="project" value="UniProtKB-KW"/>
</dbReference>
<dbReference type="EC" id="3.4.13.22" evidence="9"/>
<dbReference type="SUPFAM" id="SSF55166">
    <property type="entry name" value="Hedgehog/DD-peptidase"/>
    <property type="match status" value="1"/>
</dbReference>
<organism evidence="10 11">
    <name type="scientific">Parageobacillus caldoxylosilyticus NBRC 107762</name>
    <dbReference type="NCBI Taxonomy" id="1220594"/>
    <lineage>
        <taxon>Bacteria</taxon>
        <taxon>Bacillati</taxon>
        <taxon>Bacillota</taxon>
        <taxon>Bacilli</taxon>
        <taxon>Bacillales</taxon>
        <taxon>Anoxybacillaceae</taxon>
        <taxon>Saccharococcus</taxon>
    </lineage>
</organism>
<keyword evidence="6 9" id="KW-0224">Dipeptidase</keyword>
<dbReference type="GO" id="GO:0160237">
    <property type="term" value="F:D-Ala-D-Ala dipeptidase activity"/>
    <property type="evidence" value="ECO:0007669"/>
    <property type="project" value="UniProtKB-EC"/>
</dbReference>
<feature type="binding site" evidence="9">
    <location>
        <position position="206"/>
    </location>
    <ligand>
        <name>Zn(2+)</name>
        <dbReference type="ChEBI" id="CHEBI:29105"/>
        <note>catalytic</note>
    </ligand>
</feature>
<comment type="function">
    <text evidence="9">Catalyzes hydrolysis of the D-alanyl-D-alanine dipeptide.</text>
</comment>
<feature type="binding site" evidence="9">
    <location>
        <position position="142"/>
    </location>
    <ligand>
        <name>Zn(2+)</name>
        <dbReference type="ChEBI" id="CHEBI:29105"/>
        <note>catalytic</note>
    </ligand>
</feature>
<dbReference type="HAMAP" id="MF_01924">
    <property type="entry name" value="A_A_dipeptidase"/>
    <property type="match status" value="1"/>
</dbReference>
<keyword evidence="7 9" id="KW-0482">Metalloprotease</keyword>
<evidence type="ECO:0000256" key="9">
    <source>
        <dbReference type="HAMAP-Rule" id="MF_01924"/>
    </source>
</evidence>
<keyword evidence="3 9" id="KW-0479">Metal-binding</keyword>
<evidence type="ECO:0000256" key="3">
    <source>
        <dbReference type="ARBA" id="ARBA00022723"/>
    </source>
</evidence>
<feature type="site" description="Transition state stabilizer" evidence="9">
    <location>
        <position position="91"/>
    </location>
</feature>
<evidence type="ECO:0000256" key="4">
    <source>
        <dbReference type="ARBA" id="ARBA00022801"/>
    </source>
</evidence>
<dbReference type="PANTHER" id="PTHR43126">
    <property type="entry name" value="D-ALANYL-D-ALANINE DIPEPTIDASE"/>
    <property type="match status" value="1"/>
</dbReference>
<evidence type="ECO:0000313" key="10">
    <source>
        <dbReference type="EMBL" id="GAJ41725.1"/>
    </source>
</evidence>
<dbReference type="EMBL" id="BAWO01000091">
    <property type="protein sequence ID" value="GAJ41725.1"/>
    <property type="molecule type" value="Genomic_DNA"/>
</dbReference>
<reference evidence="10 11" key="1">
    <citation type="submission" date="2014-04" db="EMBL/GenBank/DDBJ databases">
        <title>Whole genome shotgun sequence of Geobacillus caldoxylosilyticus NBRC 107762.</title>
        <authorList>
            <person name="Hosoyama A."/>
            <person name="Hosoyama Y."/>
            <person name="Katano-Makiyama Y."/>
            <person name="Tsuchikane K."/>
            <person name="Ohji S."/>
            <person name="Ichikawa N."/>
            <person name="Yamazoe A."/>
            <person name="Fujita N."/>
        </authorList>
    </citation>
    <scope>NUCLEOTIDE SEQUENCE [LARGE SCALE GENOMIC DNA]</scope>
    <source>
        <strain evidence="10 11">NBRC 107762</strain>
    </source>
</reference>
<dbReference type="GO" id="GO:0008270">
    <property type="term" value="F:zinc ion binding"/>
    <property type="evidence" value="ECO:0007669"/>
    <property type="project" value="UniProtKB-UniRule"/>
</dbReference>
<keyword evidence="11" id="KW-1185">Reference proteome</keyword>
<protein>
    <recommendedName>
        <fullName evidence="9">D-alanyl-D-alanine dipeptidase</fullName>
        <shortName evidence="9">D-Ala-D-Ala dipeptidase</shortName>
        <ecNumber evidence="9">3.4.13.22</ecNumber>
    </recommendedName>
</protein>
<keyword evidence="8" id="KW-0961">Cell wall biogenesis/degradation</keyword>
<evidence type="ECO:0000256" key="6">
    <source>
        <dbReference type="ARBA" id="ARBA00022997"/>
    </source>
</evidence>
<evidence type="ECO:0000256" key="7">
    <source>
        <dbReference type="ARBA" id="ARBA00023049"/>
    </source>
</evidence>
<comment type="caution">
    <text evidence="10">The sequence shown here is derived from an EMBL/GenBank/DDBJ whole genome shotgun (WGS) entry which is preliminary data.</text>
</comment>
<name>A0A023DKD1_9BACL</name>
<feature type="active site" description="Proton donor/acceptor" evidence="9">
    <location>
        <position position="203"/>
    </location>
</feature>